<name>A0A127JZB0_9BURK</name>
<keyword evidence="1" id="KW-0812">Transmembrane</keyword>
<reference evidence="2 3" key="1">
    <citation type="journal article" date="2014" name="Int. J. Syst. Evol. Microbiol.">
        <title>Ramlibacter solisilvae sp. nov., isolated from forest soil, and emended description of the genus Ramlibacter.</title>
        <authorList>
            <person name="Lee H.J."/>
            <person name="Lee S.H."/>
            <person name="Lee S.S."/>
            <person name="Lee J.S."/>
            <person name="Kim Y."/>
            <person name="Kim S.C."/>
            <person name="Jeon C.O."/>
        </authorList>
    </citation>
    <scope>NUCLEOTIDE SEQUENCE [LARGE SCALE GENOMIC DNA]</scope>
    <source>
        <strain evidence="2 3">5-10</strain>
    </source>
</reference>
<dbReference type="EMBL" id="CP010951">
    <property type="protein sequence ID" value="AMO25269.1"/>
    <property type="molecule type" value="Genomic_DNA"/>
</dbReference>
<dbReference type="RefSeq" id="WP_061503690.1">
    <property type="nucleotide sequence ID" value="NZ_CP010951.1"/>
</dbReference>
<feature type="transmembrane region" description="Helical" evidence="1">
    <location>
        <begin position="42"/>
        <end position="62"/>
    </location>
</feature>
<evidence type="ECO:0000313" key="2">
    <source>
        <dbReference type="EMBL" id="AMO25269.1"/>
    </source>
</evidence>
<feature type="transmembrane region" description="Helical" evidence="1">
    <location>
        <begin position="95"/>
        <end position="116"/>
    </location>
</feature>
<dbReference type="Proteomes" id="UP000070433">
    <property type="component" value="Chromosome"/>
</dbReference>
<organism evidence="2 3">
    <name type="scientific">Ramlibacter tataouinensis</name>
    <dbReference type="NCBI Taxonomy" id="94132"/>
    <lineage>
        <taxon>Bacteria</taxon>
        <taxon>Pseudomonadati</taxon>
        <taxon>Pseudomonadota</taxon>
        <taxon>Betaproteobacteria</taxon>
        <taxon>Burkholderiales</taxon>
        <taxon>Comamonadaceae</taxon>
        <taxon>Ramlibacter</taxon>
    </lineage>
</organism>
<keyword evidence="1" id="KW-0472">Membrane</keyword>
<proteinExistence type="predicted"/>
<dbReference type="AlphaFoldDB" id="A0A127JZB0"/>
<accession>A0A127JZB0</accession>
<gene>
    <name evidence="2" type="ORF">UC35_05640</name>
</gene>
<evidence type="ECO:0000256" key="1">
    <source>
        <dbReference type="SAM" id="Phobius"/>
    </source>
</evidence>
<dbReference type="OrthoDB" id="9180409at2"/>
<protein>
    <submittedName>
        <fullName evidence="2">Membrane protein</fullName>
    </submittedName>
</protein>
<sequence length="125" mass="13330">MSGPTAIRLAALLALGYALWVLIGGPIQLGAGGNVLTVRVSASHAISWLVGLLSLVLAIGLWSRFAWAWWLALVAALVQGWRVLSAQLAHQPVRMPGAVTLIVLALLLVFLVLLFMPKARATCNR</sequence>
<feature type="transmembrane region" description="Helical" evidence="1">
    <location>
        <begin position="69"/>
        <end position="89"/>
    </location>
</feature>
<keyword evidence="3" id="KW-1185">Reference proteome</keyword>
<keyword evidence="1" id="KW-1133">Transmembrane helix</keyword>
<evidence type="ECO:0000313" key="3">
    <source>
        <dbReference type="Proteomes" id="UP000070433"/>
    </source>
</evidence>